<reference evidence="1" key="1">
    <citation type="submission" date="2022-10" db="EMBL/GenBank/DDBJ databases">
        <title>Culturing micro-colonial fungi from biological soil crusts in the Mojave desert and describing Neophaeococcomyces mojavensis, and introducing the new genera and species Taxawa tesnikishii.</title>
        <authorList>
            <person name="Kurbessoian T."/>
            <person name="Stajich J.E."/>
        </authorList>
    </citation>
    <scope>NUCLEOTIDE SEQUENCE</scope>
    <source>
        <strain evidence="1">JES_115</strain>
    </source>
</reference>
<dbReference type="EMBL" id="JAPDRP010000016">
    <property type="protein sequence ID" value="KAJ9640936.1"/>
    <property type="molecule type" value="Genomic_DNA"/>
</dbReference>
<keyword evidence="2" id="KW-1185">Reference proteome</keyword>
<evidence type="ECO:0000313" key="2">
    <source>
        <dbReference type="Proteomes" id="UP001172680"/>
    </source>
</evidence>
<dbReference type="Proteomes" id="UP001172680">
    <property type="component" value="Unassembled WGS sequence"/>
</dbReference>
<protein>
    <submittedName>
        <fullName evidence="1">SWI/SNF and RSC complex subunit Ssr3</fullName>
        <ecNumber evidence="1">2.7.11.1</ecNumber>
    </submittedName>
</protein>
<name>A0ACC2Z0V0_9PEZI</name>
<sequence>MQAQYRNYPPTVQRSPHATQARRGPELFLPHCISRSMIKWADLERTLRRSGPVPTPAHPQQQQQPTPQQMQAAQAQEAQRRELARRQARKPTDRNIPDGVEDIVIGDGVQRYRNLREVERRLDAVMMRKRLDMQDSMLRNQRRLRTMRIWISNTANEQPWQQTGMDPENFDFGSESNATYRVKIEGRLLPEADELAEESKDDDTTEPSAEKDPDAMEQDGEDSAKKSTPSKPKAPSTLPRTKLSHFFKSITIDFDRPRSLQPDGFAQIEWKRPESRPGVPNLSPEANFDTLEFERKSDENINITINLVRDETPERYRLSRPLAELLDTEEADRAEVVMGIWTYVRTAGLQEDEESRRIHCDARMRAVRLQHRHPLLPPYPRTNPPAPNPPHPLSLPYTIRVDSTYIESGSQPTIYDILVPTPDPLRVRITALTSSPTAISTLTQLVRLDDELALTIQALAHEKAKHSFFGAMSRDPVGFTRRWISSQRRDMAVIVGDGIAGWGMQGAEEGEEWRGGGREGVWGKEVARESCECGLGQVREDRTRRHVCVGVLALL</sequence>
<comment type="caution">
    <text evidence="1">The sequence shown here is derived from an EMBL/GenBank/DDBJ whole genome shotgun (WGS) entry which is preliminary data.</text>
</comment>
<dbReference type="EC" id="2.7.11.1" evidence="1"/>
<organism evidence="1 2">
    <name type="scientific">Coniosporium tulheliwenetii</name>
    <dbReference type="NCBI Taxonomy" id="3383036"/>
    <lineage>
        <taxon>Eukaryota</taxon>
        <taxon>Fungi</taxon>
        <taxon>Dikarya</taxon>
        <taxon>Ascomycota</taxon>
        <taxon>Pezizomycotina</taxon>
        <taxon>Dothideomycetes</taxon>
        <taxon>Dothideomycetes incertae sedis</taxon>
        <taxon>Coniosporium</taxon>
    </lineage>
</organism>
<accession>A0ACC2Z0V0</accession>
<evidence type="ECO:0000313" key="1">
    <source>
        <dbReference type="EMBL" id="KAJ9640936.1"/>
    </source>
</evidence>
<gene>
    <name evidence="1" type="primary">ssr3</name>
    <name evidence="1" type="ORF">H2199_005604</name>
</gene>
<keyword evidence="1" id="KW-0808">Transferase</keyword>
<proteinExistence type="predicted"/>